<evidence type="ECO:0000313" key="2">
    <source>
        <dbReference type="Proteomes" id="UP000683925"/>
    </source>
</evidence>
<dbReference type="Proteomes" id="UP000683925">
    <property type="component" value="Unassembled WGS sequence"/>
</dbReference>
<gene>
    <name evidence="1" type="ORF">POCTA_138.1.T1270138</name>
</gene>
<keyword evidence="2" id="KW-1185">Reference proteome</keyword>
<name>A0A8S1XM36_PAROT</name>
<proteinExistence type="predicted"/>
<comment type="caution">
    <text evidence="1">The sequence shown here is derived from an EMBL/GenBank/DDBJ whole genome shotgun (WGS) entry which is preliminary data.</text>
</comment>
<reference evidence="1" key="1">
    <citation type="submission" date="2021-01" db="EMBL/GenBank/DDBJ databases">
        <authorList>
            <consortium name="Genoscope - CEA"/>
            <person name="William W."/>
        </authorList>
    </citation>
    <scope>NUCLEOTIDE SEQUENCE</scope>
</reference>
<protein>
    <submittedName>
        <fullName evidence="1">Uncharacterized protein</fullName>
    </submittedName>
</protein>
<evidence type="ECO:0000313" key="1">
    <source>
        <dbReference type="EMBL" id="CAD8202560.1"/>
    </source>
</evidence>
<dbReference type="AlphaFoldDB" id="A0A8S1XM36"/>
<sequence>MDQYESNNFIWKCRVFQVNLSDIPMNHRLQMRELESVFDYDDLLYLNFLIYAQNKIKEFQANRCEYSIIQFHQNIRNHNSQHNCKRFIKTSGPKELSKLAKSDSYLITDISLEQIEKQLPIFQIEVIGYYNRGFEQFSSFIIKIKR</sequence>
<dbReference type="EMBL" id="CAJJDP010000127">
    <property type="protein sequence ID" value="CAD8202560.1"/>
    <property type="molecule type" value="Genomic_DNA"/>
</dbReference>
<accession>A0A8S1XM36</accession>
<organism evidence="1 2">
    <name type="scientific">Paramecium octaurelia</name>
    <dbReference type="NCBI Taxonomy" id="43137"/>
    <lineage>
        <taxon>Eukaryota</taxon>
        <taxon>Sar</taxon>
        <taxon>Alveolata</taxon>
        <taxon>Ciliophora</taxon>
        <taxon>Intramacronucleata</taxon>
        <taxon>Oligohymenophorea</taxon>
        <taxon>Peniculida</taxon>
        <taxon>Parameciidae</taxon>
        <taxon>Paramecium</taxon>
    </lineage>
</organism>